<dbReference type="EMBL" id="QMEY01000002">
    <property type="protein sequence ID" value="RBQ20683.1"/>
    <property type="molecule type" value="Genomic_DNA"/>
</dbReference>
<gene>
    <name evidence="7" type="ORF">DP939_06255</name>
</gene>
<dbReference type="OrthoDB" id="545125at2"/>
<proteinExistence type="inferred from homology"/>
<keyword evidence="3" id="KW-0285">Flavoprotein</keyword>
<evidence type="ECO:0000259" key="6">
    <source>
        <dbReference type="PROSITE" id="PS51387"/>
    </source>
</evidence>
<dbReference type="Pfam" id="PF01565">
    <property type="entry name" value="FAD_binding_4"/>
    <property type="match status" value="1"/>
</dbReference>
<name>A0A366M4C8_9ACTN</name>
<dbReference type="InterPro" id="IPR012951">
    <property type="entry name" value="BBE"/>
</dbReference>
<keyword evidence="4" id="KW-0274">FAD</keyword>
<evidence type="ECO:0000256" key="4">
    <source>
        <dbReference type="ARBA" id="ARBA00022827"/>
    </source>
</evidence>
<dbReference type="PANTHER" id="PTHR42973:SF39">
    <property type="entry name" value="FAD-BINDING PCMH-TYPE DOMAIN-CONTAINING PROTEIN"/>
    <property type="match status" value="1"/>
</dbReference>
<evidence type="ECO:0000256" key="2">
    <source>
        <dbReference type="ARBA" id="ARBA00005466"/>
    </source>
</evidence>
<dbReference type="InterPro" id="IPR016169">
    <property type="entry name" value="FAD-bd_PCMH_sub2"/>
</dbReference>
<keyword evidence="5" id="KW-0560">Oxidoreductase</keyword>
<keyword evidence="8" id="KW-1185">Reference proteome</keyword>
<evidence type="ECO:0000256" key="1">
    <source>
        <dbReference type="ARBA" id="ARBA00001974"/>
    </source>
</evidence>
<dbReference type="InterPro" id="IPR050416">
    <property type="entry name" value="FAD-linked_Oxidoreductase"/>
</dbReference>
<organism evidence="7 8">
    <name type="scientific">Spongiactinospora rosea</name>
    <dbReference type="NCBI Taxonomy" id="2248750"/>
    <lineage>
        <taxon>Bacteria</taxon>
        <taxon>Bacillati</taxon>
        <taxon>Actinomycetota</taxon>
        <taxon>Actinomycetes</taxon>
        <taxon>Streptosporangiales</taxon>
        <taxon>Streptosporangiaceae</taxon>
        <taxon>Spongiactinospora</taxon>
    </lineage>
</organism>
<dbReference type="Pfam" id="PF08031">
    <property type="entry name" value="BBE"/>
    <property type="match status" value="1"/>
</dbReference>
<dbReference type="InterPro" id="IPR019546">
    <property type="entry name" value="TAT_signal_bac_arc"/>
</dbReference>
<dbReference type="PROSITE" id="PS51318">
    <property type="entry name" value="TAT"/>
    <property type="match status" value="1"/>
</dbReference>
<protein>
    <submittedName>
        <fullName evidence="7">FAD-linked oxidase</fullName>
    </submittedName>
</protein>
<evidence type="ECO:0000256" key="5">
    <source>
        <dbReference type="ARBA" id="ARBA00023002"/>
    </source>
</evidence>
<dbReference type="InterPro" id="IPR016166">
    <property type="entry name" value="FAD-bd_PCMH"/>
</dbReference>
<dbReference type="Gene3D" id="3.40.462.20">
    <property type="match status" value="1"/>
</dbReference>
<evidence type="ECO:0000313" key="7">
    <source>
        <dbReference type="EMBL" id="RBQ20683.1"/>
    </source>
</evidence>
<dbReference type="Proteomes" id="UP000253303">
    <property type="component" value="Unassembled WGS sequence"/>
</dbReference>
<comment type="cofactor">
    <cofactor evidence="1">
        <name>FAD</name>
        <dbReference type="ChEBI" id="CHEBI:57692"/>
    </cofactor>
</comment>
<dbReference type="InterPro" id="IPR006311">
    <property type="entry name" value="TAT_signal"/>
</dbReference>
<dbReference type="SUPFAM" id="SSF56176">
    <property type="entry name" value="FAD-binding/transporter-associated domain-like"/>
    <property type="match status" value="1"/>
</dbReference>
<dbReference type="PANTHER" id="PTHR42973">
    <property type="entry name" value="BINDING OXIDOREDUCTASE, PUTATIVE (AFU_ORTHOLOGUE AFUA_1G17690)-RELATED"/>
    <property type="match status" value="1"/>
</dbReference>
<reference evidence="7 8" key="1">
    <citation type="submission" date="2018-06" db="EMBL/GenBank/DDBJ databases">
        <title>Sphaerisporangium craniellae sp. nov., isolated from a marine sponge in the South China Sea.</title>
        <authorList>
            <person name="Li L."/>
        </authorList>
    </citation>
    <scope>NUCLEOTIDE SEQUENCE [LARGE SCALE GENOMIC DNA]</scope>
    <source>
        <strain evidence="7 8">LHW63015</strain>
    </source>
</reference>
<dbReference type="GO" id="GO:0071949">
    <property type="term" value="F:FAD binding"/>
    <property type="evidence" value="ECO:0007669"/>
    <property type="project" value="InterPro"/>
</dbReference>
<dbReference type="InterPro" id="IPR036318">
    <property type="entry name" value="FAD-bd_PCMH-like_sf"/>
</dbReference>
<dbReference type="PROSITE" id="PS51387">
    <property type="entry name" value="FAD_PCMH"/>
    <property type="match status" value="1"/>
</dbReference>
<dbReference type="NCBIfam" id="TIGR01409">
    <property type="entry name" value="TAT_signal_seq"/>
    <property type="match status" value="1"/>
</dbReference>
<sequence length="593" mass="63974">MVGNPNDVKGVGCRWTGPSAEIRGLTPISDGCQGGSPPSDHASSVAIARISVESRRCSIVSEVNRRGFVGGAAVLGGTAVLGLGMPSKAGAQELGPVRIAPNDPRYGDLAIRRTNQRFDARPEYFHVVGSTEQVEKAVEEAVKAGKRVTVRSGGHCYENFVGDGAQVVIDMCEMSEVYFDDERGAFAIEAGATLMQVYRTLYLGWGVTIPGGQCGGVAAGGHIAGGGYGQHSRRLGSVVDYLHAVEVVVVDRSGRARTTVATRNPSDPDHDLWWAHTGGGGGNFGVVTRYWMRDPQAKGKDPRKLLPKPPPALLVCHPAWSWSDMTEESFTTLLRNHGEWHERNSSPRSPYAGLWSSLIVQSRVQGAEPGGMILPTMMDASVPNPERLLTEYFAALTRGVKAQGYIPPVQRLPWYHAVSTQALGADQESGRFKAKSAQMRRRFTDRQLRVAYDHLSVAGPASSSGVLLLASYGGRVNTVAPGATAVAERDSILKALYVGSWTEGEGAERIAWVRRFYRAMYADTGGVPVPGGANGGAYINYPDIDLADPAWNTSGVPWSTLYYGGNYPRLQRAKARWDPRGVFRHALSVRPTR</sequence>
<dbReference type="AlphaFoldDB" id="A0A366M4C8"/>
<dbReference type="Gene3D" id="3.30.465.10">
    <property type="match status" value="1"/>
</dbReference>
<feature type="domain" description="FAD-binding PCMH-type" evidence="6">
    <location>
        <begin position="118"/>
        <end position="297"/>
    </location>
</feature>
<evidence type="ECO:0000313" key="8">
    <source>
        <dbReference type="Proteomes" id="UP000253303"/>
    </source>
</evidence>
<accession>A0A366M4C8</accession>
<evidence type="ECO:0000256" key="3">
    <source>
        <dbReference type="ARBA" id="ARBA00022630"/>
    </source>
</evidence>
<dbReference type="InterPro" id="IPR006094">
    <property type="entry name" value="Oxid_FAD_bind_N"/>
</dbReference>
<dbReference type="GO" id="GO:0016491">
    <property type="term" value="F:oxidoreductase activity"/>
    <property type="evidence" value="ECO:0007669"/>
    <property type="project" value="UniProtKB-KW"/>
</dbReference>
<comment type="caution">
    <text evidence="7">The sequence shown here is derived from an EMBL/GenBank/DDBJ whole genome shotgun (WGS) entry which is preliminary data.</text>
</comment>
<comment type="similarity">
    <text evidence="2">Belongs to the oxygen-dependent FAD-linked oxidoreductase family.</text>
</comment>